<name>A0A5A7UMX7_CUCMM</name>
<reference evidence="1 2" key="1">
    <citation type="submission" date="2019-08" db="EMBL/GenBank/DDBJ databases">
        <title>Draft genome sequences of two oriental melons (Cucumis melo L. var makuwa).</title>
        <authorList>
            <person name="Kwon S.-Y."/>
        </authorList>
    </citation>
    <scope>NUCLEOTIDE SEQUENCE [LARGE SCALE GENOMIC DNA]</scope>
    <source>
        <strain evidence="2">cv. SW 3</strain>
        <tissue evidence="1">Leaf</tissue>
    </source>
</reference>
<gene>
    <name evidence="1" type="ORF">E6C27_scaffold43052G001320</name>
</gene>
<dbReference type="Proteomes" id="UP000321393">
    <property type="component" value="Unassembled WGS sequence"/>
</dbReference>
<dbReference type="OrthoDB" id="1931687at2759"/>
<protein>
    <submittedName>
        <fullName evidence="1">Gag-pol polyprotein</fullName>
    </submittedName>
</protein>
<organism evidence="1 2">
    <name type="scientific">Cucumis melo var. makuwa</name>
    <name type="common">Oriental melon</name>
    <dbReference type="NCBI Taxonomy" id="1194695"/>
    <lineage>
        <taxon>Eukaryota</taxon>
        <taxon>Viridiplantae</taxon>
        <taxon>Streptophyta</taxon>
        <taxon>Embryophyta</taxon>
        <taxon>Tracheophyta</taxon>
        <taxon>Spermatophyta</taxon>
        <taxon>Magnoliopsida</taxon>
        <taxon>eudicotyledons</taxon>
        <taxon>Gunneridae</taxon>
        <taxon>Pentapetalae</taxon>
        <taxon>rosids</taxon>
        <taxon>fabids</taxon>
        <taxon>Cucurbitales</taxon>
        <taxon>Cucurbitaceae</taxon>
        <taxon>Benincaseae</taxon>
        <taxon>Cucumis</taxon>
    </lineage>
</organism>
<dbReference type="EMBL" id="SSTE01008633">
    <property type="protein sequence ID" value="KAA0054985.1"/>
    <property type="molecule type" value="Genomic_DNA"/>
</dbReference>
<proteinExistence type="predicted"/>
<evidence type="ECO:0000313" key="1">
    <source>
        <dbReference type="EMBL" id="KAA0054985.1"/>
    </source>
</evidence>
<comment type="caution">
    <text evidence="1">The sequence shown here is derived from an EMBL/GenBank/DDBJ whole genome shotgun (WGS) entry which is preliminary data.</text>
</comment>
<dbReference type="AlphaFoldDB" id="A0A5A7UMX7"/>
<accession>A0A5A7UMX7</accession>
<evidence type="ECO:0000313" key="2">
    <source>
        <dbReference type="Proteomes" id="UP000321393"/>
    </source>
</evidence>
<sequence>MSDDESIAEFNVHVLNIANESFALGEKMLNTKLGKREYKASTFSKNDRSDKSIRFRECDGFGHYQAECAAFLKQKKKSLTVILCDDEASSDSESKEFGKALISITTTNEPVEDGCSCGRRSLLHVSTIKAHHPMKTDKGIAQDYWSVYNYSSSRTPAPGSDGTYAGTTMTNYELWKGRKPNIKYFHVFSNTCYILGDRDFIANGTPKSDRDRRVRNDEDDDVLFCITPTYSDDQDVSRSSSSITKETSLFDALNECVSVPSIDPLVLNSRNEFGDNNN</sequence>